<reference evidence="3 4" key="1">
    <citation type="submission" date="2024-08" db="EMBL/GenBank/DDBJ databases">
        <authorList>
            <person name="Cucini C."/>
            <person name="Frati F."/>
        </authorList>
    </citation>
    <scope>NUCLEOTIDE SEQUENCE [LARGE SCALE GENOMIC DNA]</scope>
</reference>
<evidence type="ECO:0000256" key="1">
    <source>
        <dbReference type="SAM" id="Phobius"/>
    </source>
</evidence>
<feature type="signal peptide" evidence="2">
    <location>
        <begin position="1"/>
        <end position="28"/>
    </location>
</feature>
<keyword evidence="2" id="KW-0732">Signal</keyword>
<feature type="chain" id="PRO_5046020436" evidence="2">
    <location>
        <begin position="29"/>
        <end position="110"/>
    </location>
</feature>
<sequence length="110" mass="11979">MAYKKMNNPQQFFIVLVCLVVVFSFATGDKDVEDKTEIVGDSSANSTEGHKTGAPAEVNWFNTDFKVCATIAGILTLVAILACVYISKKAKARQDGVNLPKPLVDLYGDY</sequence>
<keyword evidence="1" id="KW-0472">Membrane</keyword>
<organism evidence="3 4">
    <name type="scientific">Orchesella dallaii</name>
    <dbReference type="NCBI Taxonomy" id="48710"/>
    <lineage>
        <taxon>Eukaryota</taxon>
        <taxon>Metazoa</taxon>
        <taxon>Ecdysozoa</taxon>
        <taxon>Arthropoda</taxon>
        <taxon>Hexapoda</taxon>
        <taxon>Collembola</taxon>
        <taxon>Entomobryomorpha</taxon>
        <taxon>Entomobryoidea</taxon>
        <taxon>Orchesellidae</taxon>
        <taxon>Orchesellinae</taxon>
        <taxon>Orchesella</taxon>
    </lineage>
</organism>
<protein>
    <submittedName>
        <fullName evidence="3">Uncharacterized protein</fullName>
    </submittedName>
</protein>
<name>A0ABP1QNX8_9HEXA</name>
<evidence type="ECO:0000313" key="4">
    <source>
        <dbReference type="Proteomes" id="UP001642540"/>
    </source>
</evidence>
<keyword evidence="1" id="KW-0812">Transmembrane</keyword>
<keyword evidence="1" id="KW-1133">Transmembrane helix</keyword>
<dbReference type="Proteomes" id="UP001642540">
    <property type="component" value="Unassembled WGS sequence"/>
</dbReference>
<accession>A0ABP1QNX8</accession>
<dbReference type="EMBL" id="CAXLJM020000041">
    <property type="protein sequence ID" value="CAL8109701.1"/>
    <property type="molecule type" value="Genomic_DNA"/>
</dbReference>
<evidence type="ECO:0000313" key="3">
    <source>
        <dbReference type="EMBL" id="CAL8109701.1"/>
    </source>
</evidence>
<comment type="caution">
    <text evidence="3">The sequence shown here is derived from an EMBL/GenBank/DDBJ whole genome shotgun (WGS) entry which is preliminary data.</text>
</comment>
<proteinExistence type="predicted"/>
<feature type="transmembrane region" description="Helical" evidence="1">
    <location>
        <begin position="67"/>
        <end position="86"/>
    </location>
</feature>
<keyword evidence="4" id="KW-1185">Reference proteome</keyword>
<gene>
    <name evidence="3" type="ORF">ODALV1_LOCUS13609</name>
</gene>
<evidence type="ECO:0000256" key="2">
    <source>
        <dbReference type="SAM" id="SignalP"/>
    </source>
</evidence>